<protein>
    <submittedName>
        <fullName evidence="3">DUF3291 domain-containing protein</fullName>
    </submittedName>
</protein>
<feature type="compositionally biased region" description="Pro residues" evidence="1">
    <location>
        <begin position="147"/>
        <end position="161"/>
    </location>
</feature>
<proteinExistence type="predicted"/>
<accession>A0ABV6UHX3</accession>
<dbReference type="SUPFAM" id="SSF54909">
    <property type="entry name" value="Dimeric alpha+beta barrel"/>
    <property type="match status" value="1"/>
</dbReference>
<dbReference type="InterPro" id="IPR021708">
    <property type="entry name" value="DUF3291"/>
</dbReference>
<gene>
    <name evidence="3" type="ORF">ACEZDJ_07070</name>
</gene>
<evidence type="ECO:0000313" key="3">
    <source>
        <dbReference type="EMBL" id="MFC1401044.1"/>
    </source>
</evidence>
<dbReference type="EMBL" id="JBHEZZ010000003">
    <property type="protein sequence ID" value="MFC1401044.1"/>
    <property type="molecule type" value="Genomic_DNA"/>
</dbReference>
<evidence type="ECO:0000313" key="4">
    <source>
        <dbReference type="Proteomes" id="UP001592528"/>
    </source>
</evidence>
<feature type="region of interest" description="Disordered" evidence="1">
    <location>
        <begin position="139"/>
        <end position="161"/>
    </location>
</feature>
<feature type="domain" description="DUF3291" evidence="2">
    <location>
        <begin position="6"/>
        <end position="145"/>
    </location>
</feature>
<dbReference type="InterPro" id="IPR011008">
    <property type="entry name" value="Dimeric_a/b-barrel"/>
</dbReference>
<evidence type="ECO:0000259" key="2">
    <source>
        <dbReference type="Pfam" id="PF11695"/>
    </source>
</evidence>
<comment type="caution">
    <text evidence="3">The sequence shown here is derived from an EMBL/GenBank/DDBJ whole genome shotgun (WGS) entry which is preliminary data.</text>
</comment>
<dbReference type="Proteomes" id="UP001592528">
    <property type="component" value="Unassembled WGS sequence"/>
</dbReference>
<name>A0ABV6UHX3_9ACTN</name>
<reference evidence="3 4" key="1">
    <citation type="submission" date="2024-09" db="EMBL/GenBank/DDBJ databases">
        <authorList>
            <person name="Lee S.D."/>
        </authorList>
    </citation>
    <scope>NUCLEOTIDE SEQUENCE [LARGE SCALE GENOMIC DNA]</scope>
    <source>
        <strain evidence="3 4">N1-5</strain>
    </source>
</reference>
<organism evidence="3 4">
    <name type="scientific">Streptacidiphilus cavernicola</name>
    <dbReference type="NCBI Taxonomy" id="3342716"/>
    <lineage>
        <taxon>Bacteria</taxon>
        <taxon>Bacillati</taxon>
        <taxon>Actinomycetota</taxon>
        <taxon>Actinomycetes</taxon>
        <taxon>Kitasatosporales</taxon>
        <taxon>Streptomycetaceae</taxon>
        <taxon>Streptacidiphilus</taxon>
    </lineage>
</organism>
<dbReference type="Pfam" id="PF11695">
    <property type="entry name" value="DUF3291"/>
    <property type="match status" value="1"/>
</dbReference>
<dbReference type="RefSeq" id="WP_030252039.1">
    <property type="nucleotide sequence ID" value="NZ_JBHEZZ010000003.1"/>
</dbReference>
<keyword evidence="4" id="KW-1185">Reference proteome</keyword>
<evidence type="ECO:0000256" key="1">
    <source>
        <dbReference type="SAM" id="MobiDB-lite"/>
    </source>
</evidence>
<sequence length="161" mass="17898">MADFHLAQVNVGRILAPLDGPVLADFVAQLPEINALADGSPGFVWRLVDDDGADSTSVRPDDRDDMLLINLSVWESVQALKDFTYRSDHLKVLSRRREWFERLAEHHLALWWVPAGHRPTVAEAVQRVALLREHGEGPEAFTFRSPHPAPDATPTPAPATP</sequence>